<protein>
    <submittedName>
        <fullName evidence="3">DUF1254 domain-containing protein</fullName>
    </submittedName>
</protein>
<dbReference type="Proteomes" id="UP001500748">
    <property type="component" value="Unassembled WGS sequence"/>
</dbReference>
<dbReference type="InterPro" id="IPR010679">
    <property type="entry name" value="DUF1254"/>
</dbReference>
<sequence>MSFCIVKSQVNDNTVFSSETLNDNTYYRRAVETAIWGMPIVAAKAIRDGYENDLGAHYNDIVYHSKTADWKFQTTTPNASTYYIYAAYNITKDGPIVIEVPSADGAGIYGQLCDMWDIPLAIVGPGGEDKGKGGKYLIIPENYNGKIPEGYFSVKQKTAGGFWLMRTIPKSKSVSDLNNAISLIKKIRVYPLSKAENPAKQRYIDASGKIWNGIPKMDETFYEVLSKMVNEEPVLSHDLAIMNMLRTLGIEKGKEYAIPDPKKTAILKKAVIEVKQWFVNQLLQQLKPFWEGHYWALPDTSGIKTQFSYLTNEMLDYDNRGMLGFYGWAPPMKADESAPTIYIQSLKDKNGNFFEGGSVYRLRVPKNVPAKQYWSVTLYDFDTAGFIREAQVVSLDSYNKKTKKNSDGSIDIYFSEKAPAGQENNWVSTKKGRKWFPMFRLYGPDKAFFDKSWVMDDIEKMN</sequence>
<gene>
    <name evidence="3" type="ORF">GCM10022423_04890</name>
</gene>
<evidence type="ECO:0000313" key="4">
    <source>
        <dbReference type="Proteomes" id="UP001500748"/>
    </source>
</evidence>
<dbReference type="InterPro" id="IPR037050">
    <property type="entry name" value="DUF1254_sf"/>
</dbReference>
<reference evidence="4" key="1">
    <citation type="journal article" date="2019" name="Int. J. Syst. Evol. Microbiol.">
        <title>The Global Catalogue of Microorganisms (GCM) 10K type strain sequencing project: providing services to taxonomists for standard genome sequencing and annotation.</title>
        <authorList>
            <consortium name="The Broad Institute Genomics Platform"/>
            <consortium name="The Broad Institute Genome Sequencing Center for Infectious Disease"/>
            <person name="Wu L."/>
            <person name="Ma J."/>
        </authorList>
    </citation>
    <scope>NUCLEOTIDE SEQUENCE [LARGE SCALE GENOMIC DNA]</scope>
    <source>
        <strain evidence="4">JCM 17337</strain>
    </source>
</reference>
<proteinExistence type="predicted"/>
<dbReference type="Gene3D" id="2.60.40.1610">
    <property type="entry name" value="Domain of unknown function DUF1254"/>
    <property type="match status" value="1"/>
</dbReference>
<feature type="domain" description="DUF1254" evidence="2">
    <location>
        <begin position="62"/>
        <end position="191"/>
    </location>
</feature>
<feature type="domain" description="DUF1214" evidence="1">
    <location>
        <begin position="340"/>
        <end position="446"/>
    </location>
</feature>
<comment type="caution">
    <text evidence="3">The sequence shown here is derived from an EMBL/GenBank/DDBJ whole genome shotgun (WGS) entry which is preliminary data.</text>
</comment>
<dbReference type="Gene3D" id="1.10.3360.10">
    <property type="entry name" value="VPA0735-like domain"/>
    <property type="match status" value="1"/>
</dbReference>
<dbReference type="PANTHER" id="PTHR36509">
    <property type="entry name" value="BLL3101 PROTEIN"/>
    <property type="match status" value="1"/>
</dbReference>
<dbReference type="EMBL" id="BAABDU010000002">
    <property type="protein sequence ID" value="GAA3757518.1"/>
    <property type="molecule type" value="Genomic_DNA"/>
</dbReference>
<dbReference type="Pfam" id="PF06742">
    <property type="entry name" value="DUF1214"/>
    <property type="match status" value="1"/>
</dbReference>
<dbReference type="SUPFAM" id="SSF160935">
    <property type="entry name" value="VPA0735-like"/>
    <property type="match status" value="1"/>
</dbReference>
<evidence type="ECO:0000259" key="1">
    <source>
        <dbReference type="Pfam" id="PF06742"/>
    </source>
</evidence>
<dbReference type="Gene3D" id="2.60.120.600">
    <property type="entry name" value="Domain of unknown function DUF1214, C-terminal domain"/>
    <property type="match status" value="1"/>
</dbReference>
<keyword evidence="4" id="KW-1185">Reference proteome</keyword>
<organism evidence="3 4">
    <name type="scientific">Flavobacterium ginsengiterrae</name>
    <dbReference type="NCBI Taxonomy" id="871695"/>
    <lineage>
        <taxon>Bacteria</taxon>
        <taxon>Pseudomonadati</taxon>
        <taxon>Bacteroidota</taxon>
        <taxon>Flavobacteriia</taxon>
        <taxon>Flavobacteriales</taxon>
        <taxon>Flavobacteriaceae</taxon>
        <taxon>Flavobacterium</taxon>
    </lineage>
</organism>
<evidence type="ECO:0000313" key="3">
    <source>
        <dbReference type="EMBL" id="GAA3757518.1"/>
    </source>
</evidence>
<dbReference type="PANTHER" id="PTHR36509:SF3">
    <property type="entry name" value="SIGNAL PEPTIDE PROTEIN"/>
    <property type="match status" value="1"/>
</dbReference>
<accession>A0ABP7G8P0</accession>
<evidence type="ECO:0000259" key="2">
    <source>
        <dbReference type="Pfam" id="PF06863"/>
    </source>
</evidence>
<dbReference type="Pfam" id="PF06863">
    <property type="entry name" value="DUF1254"/>
    <property type="match status" value="1"/>
</dbReference>
<name>A0ABP7G8P0_9FLAO</name>
<dbReference type="InterPro" id="IPR010621">
    <property type="entry name" value="DUF1214"/>
</dbReference>
<dbReference type="InterPro" id="IPR037049">
    <property type="entry name" value="DUF1214_C_sf"/>
</dbReference>